<proteinExistence type="predicted"/>
<dbReference type="Ensembl" id="ENSCCRT00000124997.1">
    <property type="protein sequence ID" value="ENSCCRP00000114114.1"/>
    <property type="gene ID" value="ENSCCRG00000054971.1"/>
</dbReference>
<name>A0A9J7Y2B4_CYPCA</name>
<dbReference type="PANTHER" id="PTHR23022">
    <property type="entry name" value="TRANSPOSABLE ELEMENT-RELATED"/>
    <property type="match status" value="1"/>
</dbReference>
<dbReference type="AlphaFoldDB" id="A0A9J7Y2B4"/>
<evidence type="ECO:0000313" key="1">
    <source>
        <dbReference type="Ensembl" id="ENSCCRP00000114114.1"/>
    </source>
</evidence>
<dbReference type="PANTHER" id="PTHR23022:SF135">
    <property type="entry name" value="SI:DKEY-77F5.3"/>
    <property type="match status" value="1"/>
</dbReference>
<protein>
    <submittedName>
        <fullName evidence="1">Uncharacterized protein</fullName>
    </submittedName>
</protein>
<dbReference type="Gene3D" id="3.30.420.10">
    <property type="entry name" value="Ribonuclease H-like superfamily/Ribonuclease H"/>
    <property type="match status" value="1"/>
</dbReference>
<dbReference type="InterPro" id="IPR052338">
    <property type="entry name" value="Transposase_5"/>
</dbReference>
<reference evidence="1" key="1">
    <citation type="submission" date="2025-08" db="UniProtKB">
        <authorList>
            <consortium name="Ensembl"/>
        </authorList>
    </citation>
    <scope>IDENTIFICATION</scope>
</reference>
<dbReference type="GO" id="GO:0003676">
    <property type="term" value="F:nucleic acid binding"/>
    <property type="evidence" value="ECO:0007669"/>
    <property type="project" value="InterPro"/>
</dbReference>
<reference evidence="1" key="2">
    <citation type="submission" date="2025-09" db="UniProtKB">
        <authorList>
            <consortium name="Ensembl"/>
        </authorList>
    </citation>
    <scope>IDENTIFICATION</scope>
</reference>
<organism evidence="1 2">
    <name type="scientific">Cyprinus carpio carpio</name>
    <dbReference type="NCBI Taxonomy" id="630221"/>
    <lineage>
        <taxon>Eukaryota</taxon>
        <taxon>Metazoa</taxon>
        <taxon>Chordata</taxon>
        <taxon>Craniata</taxon>
        <taxon>Vertebrata</taxon>
        <taxon>Euteleostomi</taxon>
        <taxon>Actinopterygii</taxon>
        <taxon>Neopterygii</taxon>
        <taxon>Teleostei</taxon>
        <taxon>Ostariophysi</taxon>
        <taxon>Cypriniformes</taxon>
        <taxon>Cyprinidae</taxon>
        <taxon>Cyprininae</taxon>
        <taxon>Cyprinus</taxon>
    </lineage>
</organism>
<dbReference type="InterPro" id="IPR036397">
    <property type="entry name" value="RNaseH_sf"/>
</dbReference>
<dbReference type="Proteomes" id="UP001108240">
    <property type="component" value="Unplaced"/>
</dbReference>
<accession>A0A9J7Y2B4</accession>
<evidence type="ECO:0000313" key="2">
    <source>
        <dbReference type="Proteomes" id="UP001108240"/>
    </source>
</evidence>
<dbReference type="GeneTree" id="ENSGT01150000286914"/>
<sequence length="223" mass="25613">MKEPEETDQRGDQETYSNSEAAAGIYDKEWSLCACDNNITNPLQMWLVWEGFKKKPLLKKKTYAVMTELCQNVQYLEDSEADETKMNFFGLNTKRYVWQKSNTAHHPNNSIPSAKYGGGNVLLWWCFSAAGTKALVRIEGKMDGAKYCQILEENLLPSARKLSMERRFTFQHDTDPKHTAKLSTPCLKEKKVIVLAWSSQSPDLNPTENPWNDWSQCYETVVI</sequence>
<keyword evidence="2" id="KW-1185">Reference proteome</keyword>